<accession>I9QI55</accession>
<comment type="caution">
    <text evidence="1">The sequence shown here is derived from an EMBL/GenBank/DDBJ whole genome shotgun (WGS) entry which is preliminary data.</text>
</comment>
<organism evidence="1 2">
    <name type="scientific">Phocaeicola dorei CL02T12C06</name>
    <dbReference type="NCBI Taxonomy" id="997876"/>
    <lineage>
        <taxon>Bacteria</taxon>
        <taxon>Pseudomonadati</taxon>
        <taxon>Bacteroidota</taxon>
        <taxon>Bacteroidia</taxon>
        <taxon>Bacteroidales</taxon>
        <taxon>Bacteroidaceae</taxon>
        <taxon>Phocaeicola</taxon>
    </lineage>
</organism>
<dbReference type="Proteomes" id="UP000005974">
    <property type="component" value="Unassembled WGS sequence"/>
</dbReference>
<dbReference type="HOGENOM" id="CLU_3363148_0_0_10"/>
<keyword evidence="2" id="KW-1185">Reference proteome</keyword>
<evidence type="ECO:0000313" key="2">
    <source>
        <dbReference type="Proteomes" id="UP000005974"/>
    </source>
</evidence>
<dbReference type="EMBL" id="AGXJ01000075">
    <property type="protein sequence ID" value="EIY28853.1"/>
    <property type="molecule type" value="Genomic_DNA"/>
</dbReference>
<evidence type="ECO:0000313" key="1">
    <source>
        <dbReference type="EMBL" id="EIY28853.1"/>
    </source>
</evidence>
<gene>
    <name evidence="1" type="ORF">HMPREF1064_03987</name>
</gene>
<sequence>MSCKHLMLMLQTVKQPENGGAGYVLVVVMDGEHDK</sequence>
<name>I9QI55_9BACT</name>
<protein>
    <submittedName>
        <fullName evidence="1">Uncharacterized protein</fullName>
    </submittedName>
</protein>
<dbReference type="AlphaFoldDB" id="I9QI55"/>
<reference evidence="1 2" key="1">
    <citation type="submission" date="2012-02" db="EMBL/GenBank/DDBJ databases">
        <title>The Genome Sequence of Bacteroides dorei CL02T12C06.</title>
        <authorList>
            <consortium name="The Broad Institute Genome Sequencing Platform"/>
            <person name="Earl A."/>
            <person name="Ward D."/>
            <person name="Feldgarden M."/>
            <person name="Gevers D."/>
            <person name="Zitomersky N.L."/>
            <person name="Coyne M.J."/>
            <person name="Comstock L.E."/>
            <person name="Young S.K."/>
            <person name="Zeng Q."/>
            <person name="Gargeya S."/>
            <person name="Fitzgerald M."/>
            <person name="Haas B."/>
            <person name="Abouelleil A."/>
            <person name="Alvarado L."/>
            <person name="Arachchi H.M."/>
            <person name="Berlin A."/>
            <person name="Chapman S.B."/>
            <person name="Gearin G."/>
            <person name="Goldberg J."/>
            <person name="Griggs A."/>
            <person name="Gujja S."/>
            <person name="Hansen M."/>
            <person name="Heiman D."/>
            <person name="Howarth C."/>
            <person name="Larimer J."/>
            <person name="Lui A."/>
            <person name="MacDonald P.J.P."/>
            <person name="McCowen C."/>
            <person name="Montmayeur A."/>
            <person name="Murphy C."/>
            <person name="Neiman D."/>
            <person name="Pearson M."/>
            <person name="Priest M."/>
            <person name="Roberts A."/>
            <person name="Saif S."/>
            <person name="Shea T."/>
            <person name="Sisk P."/>
            <person name="Stolte C."/>
            <person name="Sykes S."/>
            <person name="Wortman J."/>
            <person name="Nusbaum C."/>
            <person name="Birren B."/>
        </authorList>
    </citation>
    <scope>NUCLEOTIDE SEQUENCE [LARGE SCALE GENOMIC DNA]</scope>
    <source>
        <strain evidence="1 2">CL02T12C06</strain>
    </source>
</reference>
<proteinExistence type="predicted"/>